<evidence type="ECO:0000313" key="8">
    <source>
        <dbReference type="Proteomes" id="UP000774617"/>
    </source>
</evidence>
<organism evidence="7 8">
    <name type="scientific">Macrophomina phaseolina</name>
    <dbReference type="NCBI Taxonomy" id="35725"/>
    <lineage>
        <taxon>Eukaryota</taxon>
        <taxon>Fungi</taxon>
        <taxon>Dikarya</taxon>
        <taxon>Ascomycota</taxon>
        <taxon>Pezizomycotina</taxon>
        <taxon>Dothideomycetes</taxon>
        <taxon>Dothideomycetes incertae sedis</taxon>
        <taxon>Botryosphaeriales</taxon>
        <taxon>Botryosphaeriaceae</taxon>
        <taxon>Macrophomina</taxon>
    </lineage>
</organism>
<dbReference type="EMBL" id="JAGTJR010000030">
    <property type="protein sequence ID" value="KAH7039063.1"/>
    <property type="molecule type" value="Genomic_DNA"/>
</dbReference>
<sequence length="142" mass="16082">MAFARPILPTLRPIAIHRPAAFAQINRFSQCACSRQEFITTPTAPVDTTFAAEQVRSTLLPYFVQRTPSNLLPVYKETKRGGNLRLTKVRKISGDVKRLHNDLKAYLDLSEAEITINSVTQNIIAKGDHRDQIIKFLESKNF</sequence>
<evidence type="ECO:0000256" key="3">
    <source>
        <dbReference type="ARBA" id="ARBA00022980"/>
    </source>
</evidence>
<keyword evidence="5" id="KW-0687">Ribonucleoprotein</keyword>
<comment type="caution">
    <text evidence="7">The sequence shown here is derived from an EMBL/GenBank/DDBJ whole genome shotgun (WGS) entry which is preliminary data.</text>
</comment>
<evidence type="ECO:0000256" key="6">
    <source>
        <dbReference type="ARBA" id="ARBA00035191"/>
    </source>
</evidence>
<name>A0ABQ8G0A8_9PEZI</name>
<accession>A0ABQ8G0A8</accession>
<dbReference type="PANTHER" id="PTHR13477:SF0">
    <property type="entry name" value="LARGE RIBOSOMAL SUBUNIT PROTEIN ML49"/>
    <property type="match status" value="1"/>
</dbReference>
<comment type="similarity">
    <text evidence="2">Belongs to the mitochondrion-specific ribosomal protein mL49 family.</text>
</comment>
<evidence type="ECO:0000256" key="5">
    <source>
        <dbReference type="ARBA" id="ARBA00023274"/>
    </source>
</evidence>
<evidence type="ECO:0000256" key="1">
    <source>
        <dbReference type="ARBA" id="ARBA00004173"/>
    </source>
</evidence>
<reference evidence="7 8" key="1">
    <citation type="journal article" date="2021" name="Nat. Commun.">
        <title>Genetic determinants of endophytism in the Arabidopsis root mycobiome.</title>
        <authorList>
            <person name="Mesny F."/>
            <person name="Miyauchi S."/>
            <person name="Thiergart T."/>
            <person name="Pickel B."/>
            <person name="Atanasova L."/>
            <person name="Karlsson M."/>
            <person name="Huettel B."/>
            <person name="Barry K.W."/>
            <person name="Haridas S."/>
            <person name="Chen C."/>
            <person name="Bauer D."/>
            <person name="Andreopoulos W."/>
            <person name="Pangilinan J."/>
            <person name="LaButti K."/>
            <person name="Riley R."/>
            <person name="Lipzen A."/>
            <person name="Clum A."/>
            <person name="Drula E."/>
            <person name="Henrissat B."/>
            <person name="Kohler A."/>
            <person name="Grigoriev I.V."/>
            <person name="Martin F.M."/>
            <person name="Hacquard S."/>
        </authorList>
    </citation>
    <scope>NUCLEOTIDE SEQUENCE [LARGE SCALE GENOMIC DNA]</scope>
    <source>
        <strain evidence="7 8">MPI-SDFR-AT-0080</strain>
    </source>
</reference>
<keyword evidence="4" id="KW-0496">Mitochondrion</keyword>
<dbReference type="Proteomes" id="UP000774617">
    <property type="component" value="Unassembled WGS sequence"/>
</dbReference>
<dbReference type="InterPro" id="IPR007740">
    <property type="entry name" value="Ribosomal_mL49"/>
</dbReference>
<protein>
    <recommendedName>
        <fullName evidence="6">Large ribosomal subunit protein mL49</fullName>
    </recommendedName>
</protein>
<comment type="subcellular location">
    <subcellularLocation>
        <location evidence="1">Mitochondrion</location>
    </subcellularLocation>
</comment>
<gene>
    <name evidence="7" type="ORF">B0J12DRAFT_676238</name>
</gene>
<evidence type="ECO:0000313" key="7">
    <source>
        <dbReference type="EMBL" id="KAH7039063.1"/>
    </source>
</evidence>
<keyword evidence="8" id="KW-1185">Reference proteome</keyword>
<dbReference type="GO" id="GO:0005840">
    <property type="term" value="C:ribosome"/>
    <property type="evidence" value="ECO:0007669"/>
    <property type="project" value="UniProtKB-KW"/>
</dbReference>
<keyword evidence="3 7" id="KW-0689">Ribosomal protein</keyword>
<proteinExistence type="inferred from homology"/>
<evidence type="ECO:0000256" key="2">
    <source>
        <dbReference type="ARBA" id="ARBA00005677"/>
    </source>
</evidence>
<dbReference type="PANTHER" id="PTHR13477">
    <property type="entry name" value="MITOCHONDRIAL 39S RIBOSOMAL PROTEIN L49"/>
    <property type="match status" value="1"/>
</dbReference>
<dbReference type="Pfam" id="PF05046">
    <property type="entry name" value="Img2"/>
    <property type="match status" value="1"/>
</dbReference>
<evidence type="ECO:0000256" key="4">
    <source>
        <dbReference type="ARBA" id="ARBA00023128"/>
    </source>
</evidence>
<dbReference type="Gene3D" id="3.30.780.10">
    <property type="entry name" value="SUI1-like domain"/>
    <property type="match status" value="1"/>
</dbReference>